<proteinExistence type="predicted"/>
<accession>A0A0R1J0P1</accession>
<dbReference type="RefSeq" id="WP_057765481.1">
    <property type="nucleotide sequence ID" value="NZ_AZDG01000009.1"/>
</dbReference>
<reference evidence="2 3" key="1">
    <citation type="journal article" date="2015" name="Genome Announc.">
        <title>Expanding the biotechnology potential of lactobacilli through comparative genomics of 213 strains and associated genera.</title>
        <authorList>
            <person name="Sun Z."/>
            <person name="Harris H.M."/>
            <person name="McCann A."/>
            <person name="Guo C."/>
            <person name="Argimon S."/>
            <person name="Zhang W."/>
            <person name="Yang X."/>
            <person name="Jeffery I.B."/>
            <person name="Cooney J.C."/>
            <person name="Kagawa T.F."/>
            <person name="Liu W."/>
            <person name="Song Y."/>
            <person name="Salvetti E."/>
            <person name="Wrobel A."/>
            <person name="Rasinkangas P."/>
            <person name="Parkhill J."/>
            <person name="Rea M.C."/>
            <person name="O'Sullivan O."/>
            <person name="Ritari J."/>
            <person name="Douillard F.P."/>
            <person name="Paul Ross R."/>
            <person name="Yang R."/>
            <person name="Briner A.E."/>
            <person name="Felis G.E."/>
            <person name="de Vos W.M."/>
            <person name="Barrangou R."/>
            <person name="Klaenhammer T.R."/>
            <person name="Caufield P.W."/>
            <person name="Cui Y."/>
            <person name="Zhang H."/>
            <person name="O'Toole P.W."/>
        </authorList>
    </citation>
    <scope>NUCLEOTIDE SEQUENCE [LARGE SCALE GENOMIC DNA]</scope>
    <source>
        <strain evidence="2 3">DSM 20183</strain>
    </source>
</reference>
<keyword evidence="3" id="KW-1185">Reference proteome</keyword>
<evidence type="ECO:0000256" key="1">
    <source>
        <dbReference type="SAM" id="Coils"/>
    </source>
</evidence>
<dbReference type="AlphaFoldDB" id="A0A0R1J0P1"/>
<keyword evidence="1" id="KW-0175">Coiled coil</keyword>
<dbReference type="OrthoDB" id="2272381at2"/>
<organism evidence="2 3">
    <name type="scientific">Companilactobacillus tucceti DSM 20183</name>
    <dbReference type="NCBI Taxonomy" id="1423811"/>
    <lineage>
        <taxon>Bacteria</taxon>
        <taxon>Bacillati</taxon>
        <taxon>Bacillota</taxon>
        <taxon>Bacilli</taxon>
        <taxon>Lactobacillales</taxon>
        <taxon>Lactobacillaceae</taxon>
        <taxon>Companilactobacillus</taxon>
    </lineage>
</organism>
<gene>
    <name evidence="2" type="ORF">FC72_GL002043</name>
</gene>
<sequence>MTKLLITEVEANILRVSNFIGKPGELGYVYNLLKKHNNIYENDVKDESRILEIKHRVNDWVRVSLGEWRVDNTRSPYEIKNKEKDGHQFKCAFCNRNLKSIVYYASNRTDGRYITLGSSCVQKLGDNEFMASAHVANNDREQSRYEHLIKKYPRIEYVMNAGRNKILLEKYVLPQELINRFWGDFDLLKRYVRSYLKIGSFTRESRKMQEKLNNYNKTCKLIEEYQNKCMDKPNFHLDKDTVHNEEKINKEKIKEIKKEVEKNNGIMRTDLAANMMSVPYLDRIKRTYDHNENISSLNITVVDNGLFNVTFKIDSISYKFNVSSKRIISLFGFPQLNDEVPSGLNIAKAIGNHFEPDESTKFKLLEDSIIILGSEMELTQLSFGAANIWNNSSRQQENWFKDEYGKYIIFKDGSNVLTLLDSKDMIEIALWYELKLKEMKEIMEFIKYKSIKYSSKKELIDGIKNSYDVSQSFY</sequence>
<name>A0A0R1J0P1_9LACO</name>
<dbReference type="Proteomes" id="UP000050929">
    <property type="component" value="Unassembled WGS sequence"/>
</dbReference>
<feature type="coiled-coil region" evidence="1">
    <location>
        <begin position="208"/>
        <end position="263"/>
    </location>
</feature>
<dbReference type="PATRIC" id="fig|1423811.3.peg.2087"/>
<protein>
    <submittedName>
        <fullName evidence="2">Uncharacterized protein</fullName>
    </submittedName>
</protein>
<dbReference type="EMBL" id="AZDG01000009">
    <property type="protein sequence ID" value="KRK64635.1"/>
    <property type="molecule type" value="Genomic_DNA"/>
</dbReference>
<evidence type="ECO:0000313" key="2">
    <source>
        <dbReference type="EMBL" id="KRK64635.1"/>
    </source>
</evidence>
<evidence type="ECO:0000313" key="3">
    <source>
        <dbReference type="Proteomes" id="UP000050929"/>
    </source>
</evidence>
<comment type="caution">
    <text evidence="2">The sequence shown here is derived from an EMBL/GenBank/DDBJ whole genome shotgun (WGS) entry which is preliminary data.</text>
</comment>